<sequence length="468" mass="53920">MDKPPLPPKAKSYVDIRKSPPSHLKYKSNDKEEIPPPLPLKRRGSAKKGSLPQLPLKRRGSAKKGSPPQLPLKRHGSAIKGSLPLLPLKRYGSAKKGSLPILPSKRNSYEYQGNKIVIKPRITYHHKIKSYSVRGIEFFECNHITFVNREQAKQYCDSLNAPKGSKLEQNPWKYTPNIGINRNSVSRSNSYSLFRKKSISVPTDLPKRRKHFFSESNISQSRLSKSSSRHSLTESNNDLSSRRDSVFGSNTDLSSRRDFMSESISSLSGRESSISNSRDRLNSIFIYDKRNKGYHGKFTKNKKRSHLIWLKAWQLCTLKCYSANNFKIYKQRFFNEINMYRSLHKVTSLELSEDLSELAENLADEYAAKIKLDVNKYPNYGILYDRSRVEAASTILKHWYDKNEKYSFFWSKPNSKSAFSFTQIVWKSTTELGIGVKVDNGYLFVVCVFYPKGNKKGEYKKNVHKWIS</sequence>
<organism evidence="3 4">
    <name type="scientific">Strongyloides venezuelensis</name>
    <name type="common">Threadworm</name>
    <dbReference type="NCBI Taxonomy" id="75913"/>
    <lineage>
        <taxon>Eukaryota</taxon>
        <taxon>Metazoa</taxon>
        <taxon>Ecdysozoa</taxon>
        <taxon>Nematoda</taxon>
        <taxon>Chromadorea</taxon>
        <taxon>Rhabditida</taxon>
        <taxon>Tylenchina</taxon>
        <taxon>Panagrolaimomorpha</taxon>
        <taxon>Strongyloidoidea</taxon>
        <taxon>Strongyloididae</taxon>
        <taxon>Strongyloides</taxon>
    </lineage>
</organism>
<proteinExistence type="predicted"/>
<keyword evidence="3" id="KW-1185">Reference proteome</keyword>
<dbReference type="AlphaFoldDB" id="A0A0K0FD00"/>
<feature type="region of interest" description="Disordered" evidence="1">
    <location>
        <begin position="224"/>
        <end position="248"/>
    </location>
</feature>
<feature type="region of interest" description="Disordered" evidence="1">
    <location>
        <begin position="1"/>
        <end position="77"/>
    </location>
</feature>
<dbReference type="InterPro" id="IPR035940">
    <property type="entry name" value="CAP_sf"/>
</dbReference>
<dbReference type="SUPFAM" id="SSF55797">
    <property type="entry name" value="PR-1-like"/>
    <property type="match status" value="1"/>
</dbReference>
<evidence type="ECO:0000313" key="3">
    <source>
        <dbReference type="Proteomes" id="UP000035680"/>
    </source>
</evidence>
<reference evidence="3" key="1">
    <citation type="submission" date="2014-07" db="EMBL/GenBank/DDBJ databases">
        <authorList>
            <person name="Martin A.A"/>
            <person name="De Silva N."/>
        </authorList>
    </citation>
    <scope>NUCLEOTIDE SEQUENCE</scope>
</reference>
<dbReference type="InterPro" id="IPR014044">
    <property type="entry name" value="CAP_dom"/>
</dbReference>
<dbReference type="SMART" id="SM00198">
    <property type="entry name" value="SCP"/>
    <property type="match status" value="1"/>
</dbReference>
<reference evidence="4" key="2">
    <citation type="submission" date="2015-08" db="UniProtKB">
        <authorList>
            <consortium name="WormBaseParasite"/>
        </authorList>
    </citation>
    <scope>IDENTIFICATION</scope>
</reference>
<dbReference type="Pfam" id="PF00188">
    <property type="entry name" value="CAP"/>
    <property type="match status" value="1"/>
</dbReference>
<feature type="domain" description="SCP" evidence="2">
    <location>
        <begin position="328"/>
        <end position="457"/>
    </location>
</feature>
<evidence type="ECO:0000256" key="1">
    <source>
        <dbReference type="SAM" id="MobiDB-lite"/>
    </source>
</evidence>
<dbReference type="PANTHER" id="PTHR10334">
    <property type="entry name" value="CYSTEINE-RICH SECRETORY PROTEIN-RELATED"/>
    <property type="match status" value="1"/>
</dbReference>
<protein>
    <submittedName>
        <fullName evidence="4">CAP domain-containing protein (inferred by orthology to a zebrafish protein)</fullName>
    </submittedName>
</protein>
<evidence type="ECO:0000313" key="4">
    <source>
        <dbReference type="WBParaSite" id="SVE_0671800.1"/>
    </source>
</evidence>
<dbReference type="Gene3D" id="3.40.33.10">
    <property type="entry name" value="CAP"/>
    <property type="match status" value="1"/>
</dbReference>
<dbReference type="WBParaSite" id="SVE_0671800.1">
    <property type="protein sequence ID" value="SVE_0671800.1"/>
    <property type="gene ID" value="SVE_0671800"/>
</dbReference>
<dbReference type="Proteomes" id="UP000035680">
    <property type="component" value="Unassembled WGS sequence"/>
</dbReference>
<feature type="compositionally biased region" description="Low complexity" evidence="1">
    <location>
        <begin position="224"/>
        <end position="235"/>
    </location>
</feature>
<accession>A0A0K0FD00</accession>
<dbReference type="InterPro" id="IPR001283">
    <property type="entry name" value="CRISP-related"/>
</dbReference>
<evidence type="ECO:0000259" key="2">
    <source>
        <dbReference type="SMART" id="SM00198"/>
    </source>
</evidence>
<name>A0A0K0FD00_STRVS</name>